<feature type="region of interest" description="Disordered" evidence="1">
    <location>
        <begin position="262"/>
        <end position="289"/>
    </location>
</feature>
<protein>
    <recommendedName>
        <fullName evidence="5">Zinc ABC transporter permease</fullName>
    </recommendedName>
</protein>
<dbReference type="Proteomes" id="UP000028730">
    <property type="component" value="Unassembled WGS sequence"/>
</dbReference>
<dbReference type="eggNOG" id="ENOG5031MNQ">
    <property type="taxonomic scope" value="Bacteria"/>
</dbReference>
<dbReference type="EMBL" id="ATLK01000001">
    <property type="protein sequence ID" value="KFF31401.1"/>
    <property type="molecule type" value="Genomic_DNA"/>
</dbReference>
<evidence type="ECO:0008006" key="5">
    <source>
        <dbReference type="Google" id="ProtNLM"/>
    </source>
</evidence>
<gene>
    <name evidence="3" type="ORF">BBOMB_0752</name>
</gene>
<sequence length="289" mass="31416">MPRGLGMRAGANDWNVVAMNGSHKLDNPEIEGEGHSFAGGKRTGFAALAAAGGGEDFSVIDAIGGPRGVVESMLPGFVFVVLFVITNDLRMTVIVSAVIAVLQVVARLLQRQSVLGALSGLAAVAICLVWAWKSNEARNYYAFGFITNILYAALLSVSLACRVPGVGLIVEFIRSVPTSHLRQWLAQWRDDVLLYRAYRNVTLLWVALFLVRLIVQVPLYYTNHVTALGTARLLMGIPFWALAIWVSYLLIATPMRHHPRFVSQAQPQDGGDCEHGDDDDASVSDGPRS</sequence>
<feature type="transmembrane region" description="Helical" evidence="2">
    <location>
        <begin position="77"/>
        <end position="102"/>
    </location>
</feature>
<feature type="transmembrane region" description="Helical" evidence="2">
    <location>
        <begin position="114"/>
        <end position="133"/>
    </location>
</feature>
<feature type="transmembrane region" description="Helical" evidence="2">
    <location>
        <begin position="203"/>
        <end position="221"/>
    </location>
</feature>
<name>A0A080N385_9BIFI</name>
<dbReference type="Pfam" id="PF11361">
    <property type="entry name" value="DUF3159"/>
    <property type="match status" value="1"/>
</dbReference>
<proteinExistence type="predicted"/>
<keyword evidence="2" id="KW-0812">Transmembrane</keyword>
<evidence type="ECO:0000313" key="3">
    <source>
        <dbReference type="EMBL" id="KFF31401.1"/>
    </source>
</evidence>
<evidence type="ECO:0000256" key="2">
    <source>
        <dbReference type="SAM" id="Phobius"/>
    </source>
</evidence>
<keyword evidence="4" id="KW-1185">Reference proteome</keyword>
<dbReference type="InterPro" id="IPR016566">
    <property type="entry name" value="UCP010219"/>
</dbReference>
<evidence type="ECO:0000313" key="4">
    <source>
        <dbReference type="Proteomes" id="UP000028730"/>
    </source>
</evidence>
<feature type="transmembrane region" description="Helical" evidence="2">
    <location>
        <begin position="139"/>
        <end position="161"/>
    </location>
</feature>
<accession>A0A080N385</accession>
<dbReference type="AlphaFoldDB" id="A0A080N385"/>
<organism evidence="3 4">
    <name type="scientific">Bifidobacterium bombi DSM 19703</name>
    <dbReference type="NCBI Taxonomy" id="1341695"/>
    <lineage>
        <taxon>Bacteria</taxon>
        <taxon>Bacillati</taxon>
        <taxon>Actinomycetota</taxon>
        <taxon>Actinomycetes</taxon>
        <taxon>Bifidobacteriales</taxon>
        <taxon>Bifidobacteriaceae</taxon>
        <taxon>Bifidobacterium</taxon>
    </lineage>
</organism>
<evidence type="ECO:0000256" key="1">
    <source>
        <dbReference type="SAM" id="MobiDB-lite"/>
    </source>
</evidence>
<keyword evidence="2" id="KW-0472">Membrane</keyword>
<keyword evidence="2" id="KW-1133">Transmembrane helix</keyword>
<feature type="transmembrane region" description="Helical" evidence="2">
    <location>
        <begin position="233"/>
        <end position="251"/>
    </location>
</feature>
<comment type="caution">
    <text evidence="3">The sequence shown here is derived from an EMBL/GenBank/DDBJ whole genome shotgun (WGS) entry which is preliminary data.</text>
</comment>
<reference evidence="3 4" key="1">
    <citation type="journal article" date="2014" name="Appl. Environ. Microbiol.">
        <title>Genomic encyclopedia of type strains of the genus Bifidobacterium.</title>
        <authorList>
            <person name="Milani C."/>
            <person name="Lugli G.A."/>
            <person name="Duranti S."/>
            <person name="Turroni F."/>
            <person name="Bottacini F."/>
            <person name="Mangifesta M."/>
            <person name="Sanchez B."/>
            <person name="Viappiani A."/>
            <person name="Mancabelli L."/>
            <person name="Taminiau B."/>
            <person name="Delcenserie V."/>
            <person name="Barrangou R."/>
            <person name="Margolles A."/>
            <person name="van Sinderen D."/>
            <person name="Ventura M."/>
        </authorList>
    </citation>
    <scope>NUCLEOTIDE SEQUENCE [LARGE SCALE GENOMIC DNA]</scope>
    <source>
        <strain evidence="3 4">DSM 19703</strain>
    </source>
</reference>
<dbReference type="STRING" id="1341695.BBOMB_0752"/>